<accession>A0A938BN47</accession>
<feature type="domain" description="Four-carbon acid sugar kinase N-terminal" evidence="7">
    <location>
        <begin position="9"/>
        <end position="234"/>
    </location>
</feature>
<keyword evidence="6" id="KW-0119">Carbohydrate metabolism</keyword>
<evidence type="ECO:0000256" key="1">
    <source>
        <dbReference type="ARBA" id="ARBA00005715"/>
    </source>
</evidence>
<protein>
    <submittedName>
        <fullName evidence="9">Four-carbon acid sugar kinase family protein</fullName>
    </submittedName>
</protein>
<evidence type="ECO:0000313" key="9">
    <source>
        <dbReference type="EMBL" id="MBM3274715.1"/>
    </source>
</evidence>
<evidence type="ECO:0000259" key="8">
    <source>
        <dbReference type="Pfam" id="PF17042"/>
    </source>
</evidence>
<dbReference type="EMBL" id="VGJX01000304">
    <property type="protein sequence ID" value="MBM3274715.1"/>
    <property type="molecule type" value="Genomic_DNA"/>
</dbReference>
<reference evidence="9 10" key="1">
    <citation type="submission" date="2019-03" db="EMBL/GenBank/DDBJ databases">
        <title>Lake Tanganyika Metagenome-Assembled Genomes (MAGs).</title>
        <authorList>
            <person name="Tran P."/>
        </authorList>
    </citation>
    <scope>NUCLEOTIDE SEQUENCE [LARGE SCALE GENOMIC DNA]</scope>
    <source>
        <strain evidence="9">K_DeepCast_65m_m2_236</strain>
    </source>
</reference>
<dbReference type="InterPro" id="IPR010737">
    <property type="entry name" value="4-carb_acid_sugar_kinase_N"/>
</dbReference>
<dbReference type="InterPro" id="IPR042213">
    <property type="entry name" value="NBD_C_sf"/>
</dbReference>
<feature type="domain" description="Four-carbon acid sugar kinase nucleotide binding" evidence="8">
    <location>
        <begin position="286"/>
        <end position="454"/>
    </location>
</feature>
<dbReference type="Gene3D" id="3.40.980.20">
    <property type="entry name" value="Four-carbon acid sugar kinase, nucleotide binding domain"/>
    <property type="match status" value="1"/>
</dbReference>
<evidence type="ECO:0000256" key="5">
    <source>
        <dbReference type="ARBA" id="ARBA00022840"/>
    </source>
</evidence>
<keyword evidence="2" id="KW-0808">Transferase</keyword>
<keyword evidence="5" id="KW-0067">ATP-binding</keyword>
<evidence type="ECO:0000256" key="2">
    <source>
        <dbReference type="ARBA" id="ARBA00022679"/>
    </source>
</evidence>
<organism evidence="9 10">
    <name type="scientific">Candidatus Tanganyikabacteria bacterium</name>
    <dbReference type="NCBI Taxonomy" id="2961651"/>
    <lineage>
        <taxon>Bacteria</taxon>
        <taxon>Bacillati</taxon>
        <taxon>Candidatus Sericytochromatia</taxon>
        <taxon>Candidatus Tanganyikabacteria</taxon>
    </lineage>
</organism>
<keyword evidence="3" id="KW-0547">Nucleotide-binding</keyword>
<evidence type="ECO:0000256" key="4">
    <source>
        <dbReference type="ARBA" id="ARBA00022777"/>
    </source>
</evidence>
<evidence type="ECO:0000313" key="10">
    <source>
        <dbReference type="Proteomes" id="UP000703893"/>
    </source>
</evidence>
<evidence type="ECO:0000259" key="7">
    <source>
        <dbReference type="Pfam" id="PF07005"/>
    </source>
</evidence>
<dbReference type="InterPro" id="IPR031475">
    <property type="entry name" value="NBD_C"/>
</dbReference>
<evidence type="ECO:0000256" key="6">
    <source>
        <dbReference type="ARBA" id="ARBA00023277"/>
    </source>
</evidence>
<keyword evidence="4 9" id="KW-0418">Kinase</keyword>
<comment type="caution">
    <text evidence="9">The sequence shown here is derived from an EMBL/GenBank/DDBJ whole genome shotgun (WGS) entry which is preliminary data.</text>
</comment>
<sequence length="468" mass="47976">MLSKAGRFGIIADDLTGAGDTGLQYHRSGLRTWVLTQFPPSDGGAIPDEVKAIAINAGSRHLPSGGAAGRAAEAGRYLQQAGCSEFYLKCDSTLRGNLPDEIRGVLAELGLDMAVVAPAFPEAGRITVGGFQLVAGVPVALSEYGEDALAPVRESHLPTLLARTGLKVAAIDLRKAVGGWEAVAGALAEARAGGARVVVADAARTQDLEAIARAIWHASSSILPVGSAGLAAALMAVRPTAARMLKVDASTVTPTADAPWAGPACVPASLPTGPVGRVLGSNSPILVVSGSPNPATLEQIKHLGATARLVLVDVKHLLLTGAPGPEHSELAMAARQALQGLLAGRDVIVTTALSSDQVAKDRELGRELGMARDQVGRNLASALGQLARQVHGKAALGGLVAAGGETASAVCRALPGERLEIIEEVLPAIPLARVVGRNLRLVTKSGGFGAPDSLRMIVEYLRQTEEVA</sequence>
<dbReference type="InterPro" id="IPR037051">
    <property type="entry name" value="4-carb_acid_sugar_kinase_N_sf"/>
</dbReference>
<dbReference type="Pfam" id="PF17042">
    <property type="entry name" value="NBD_C"/>
    <property type="match status" value="1"/>
</dbReference>
<gene>
    <name evidence="9" type="ORF">FJZ00_06160</name>
</gene>
<dbReference type="Gene3D" id="3.40.50.10840">
    <property type="entry name" value="Putative sugar-binding, N-terminal domain"/>
    <property type="match status" value="1"/>
</dbReference>
<dbReference type="GO" id="GO:0005524">
    <property type="term" value="F:ATP binding"/>
    <property type="evidence" value="ECO:0007669"/>
    <property type="project" value="UniProtKB-KW"/>
</dbReference>
<dbReference type="Proteomes" id="UP000703893">
    <property type="component" value="Unassembled WGS sequence"/>
</dbReference>
<evidence type="ECO:0000256" key="3">
    <source>
        <dbReference type="ARBA" id="ARBA00022741"/>
    </source>
</evidence>
<comment type="similarity">
    <text evidence="1">Belongs to the four-carbon acid sugar kinase family.</text>
</comment>
<name>A0A938BN47_9BACT</name>
<dbReference type="AlphaFoldDB" id="A0A938BN47"/>
<proteinExistence type="inferred from homology"/>
<dbReference type="GO" id="GO:0016301">
    <property type="term" value="F:kinase activity"/>
    <property type="evidence" value="ECO:0007669"/>
    <property type="project" value="UniProtKB-KW"/>
</dbReference>
<dbReference type="Pfam" id="PF07005">
    <property type="entry name" value="SBD_N"/>
    <property type="match status" value="1"/>
</dbReference>
<dbReference type="SUPFAM" id="SSF142764">
    <property type="entry name" value="YgbK-like"/>
    <property type="match status" value="1"/>
</dbReference>